<feature type="transmembrane region" description="Helical" evidence="1">
    <location>
        <begin position="20"/>
        <end position="47"/>
    </location>
</feature>
<dbReference type="AlphaFoldDB" id="A0A7I9ZR64"/>
<keyword evidence="1" id="KW-0472">Membrane</keyword>
<comment type="caution">
    <text evidence="2">The sequence shown here is derived from an EMBL/GenBank/DDBJ whole genome shotgun (WGS) entry which is preliminary data.</text>
</comment>
<keyword evidence="3" id="KW-1185">Reference proteome</keyword>
<sequence>MVHPGYPPPTRPPRSGVDLAVSIAALTLTVLLGAAAAFFGLFSLAFLDHCPPATCSVDGAVNAVFLSLLAAAGIGLTGMVLTIVLLASRKTGWPVAVGTLVVCAMVLFVGAIGYGAAVG</sequence>
<evidence type="ECO:0000256" key="1">
    <source>
        <dbReference type="SAM" id="Phobius"/>
    </source>
</evidence>
<dbReference type="Proteomes" id="UP000465304">
    <property type="component" value="Unassembled WGS sequence"/>
</dbReference>
<name>A0A7I9ZR64_9MYCO</name>
<gene>
    <name evidence="2" type="ORF">MHIP_39680</name>
</gene>
<dbReference type="RefSeq" id="WP_163891172.1">
    <property type="nucleotide sequence ID" value="NZ_BLLB01000002.1"/>
</dbReference>
<keyword evidence="1" id="KW-1133">Transmembrane helix</keyword>
<dbReference type="EMBL" id="BLLB01000002">
    <property type="protein sequence ID" value="GFH03485.1"/>
    <property type="molecule type" value="Genomic_DNA"/>
</dbReference>
<evidence type="ECO:0000313" key="2">
    <source>
        <dbReference type="EMBL" id="GFH03485.1"/>
    </source>
</evidence>
<protein>
    <submittedName>
        <fullName evidence="2">Uncharacterized protein</fullName>
    </submittedName>
</protein>
<feature type="transmembrane region" description="Helical" evidence="1">
    <location>
        <begin position="59"/>
        <end position="87"/>
    </location>
</feature>
<evidence type="ECO:0000313" key="3">
    <source>
        <dbReference type="Proteomes" id="UP000465304"/>
    </source>
</evidence>
<keyword evidence="1" id="KW-0812">Transmembrane</keyword>
<proteinExistence type="predicted"/>
<reference evidence="2 3" key="1">
    <citation type="journal article" date="2019" name="Emerg. Microbes Infect.">
        <title>Comprehensive subspecies identification of 175 nontuberculous mycobacteria species based on 7547 genomic profiles.</title>
        <authorList>
            <person name="Matsumoto Y."/>
            <person name="Kinjo T."/>
            <person name="Motooka D."/>
            <person name="Nabeya D."/>
            <person name="Jung N."/>
            <person name="Uechi K."/>
            <person name="Horii T."/>
            <person name="Iida T."/>
            <person name="Fujita J."/>
            <person name="Nakamura S."/>
        </authorList>
    </citation>
    <scope>NUCLEOTIDE SEQUENCE [LARGE SCALE GENOMIC DNA]</scope>
    <source>
        <strain evidence="2 3">JCM 30996</strain>
    </source>
</reference>
<accession>A0A7I9ZR64</accession>
<feature type="transmembrane region" description="Helical" evidence="1">
    <location>
        <begin position="93"/>
        <end position="117"/>
    </location>
</feature>
<organism evidence="2 3">
    <name type="scientific">Mycolicibacterium hippocampi</name>
    <dbReference type="NCBI Taxonomy" id="659824"/>
    <lineage>
        <taxon>Bacteria</taxon>
        <taxon>Bacillati</taxon>
        <taxon>Actinomycetota</taxon>
        <taxon>Actinomycetes</taxon>
        <taxon>Mycobacteriales</taxon>
        <taxon>Mycobacteriaceae</taxon>
        <taxon>Mycolicibacterium</taxon>
    </lineage>
</organism>